<dbReference type="Gene3D" id="3.40.50.620">
    <property type="entry name" value="HUPs"/>
    <property type="match status" value="1"/>
</dbReference>
<feature type="region of interest" description="Disordered" evidence="2">
    <location>
        <begin position="147"/>
        <end position="181"/>
    </location>
</feature>
<dbReference type="PANTHER" id="PTHR46268:SF6">
    <property type="entry name" value="UNIVERSAL STRESS PROTEIN UP12"/>
    <property type="match status" value="1"/>
</dbReference>
<evidence type="ECO:0000313" key="5">
    <source>
        <dbReference type="Proteomes" id="UP000682202"/>
    </source>
</evidence>
<dbReference type="SUPFAM" id="SSF52402">
    <property type="entry name" value="Adenine nucleotide alpha hydrolases-like"/>
    <property type="match status" value="1"/>
</dbReference>
<dbReference type="CDD" id="cd00293">
    <property type="entry name" value="USP-like"/>
    <property type="match status" value="1"/>
</dbReference>
<dbReference type="InterPro" id="IPR014729">
    <property type="entry name" value="Rossmann-like_a/b/a_fold"/>
</dbReference>
<dbReference type="AlphaFoldDB" id="A0A975PVQ8"/>
<feature type="domain" description="UspA" evidence="3">
    <location>
        <begin position="4"/>
        <end position="142"/>
    </location>
</feature>
<name>A0A975PVQ8_9MYCO</name>
<keyword evidence="5" id="KW-1185">Reference proteome</keyword>
<comment type="similarity">
    <text evidence="1">Belongs to the universal stress protein A family.</text>
</comment>
<evidence type="ECO:0000256" key="1">
    <source>
        <dbReference type="ARBA" id="ARBA00008791"/>
    </source>
</evidence>
<evidence type="ECO:0000256" key="2">
    <source>
        <dbReference type="SAM" id="MobiDB-lite"/>
    </source>
</evidence>
<dbReference type="InterPro" id="IPR006015">
    <property type="entry name" value="Universal_stress_UspA"/>
</dbReference>
<dbReference type="PRINTS" id="PR01438">
    <property type="entry name" value="UNVRSLSTRESS"/>
</dbReference>
<organism evidence="4 5">
    <name type="scientific">Mycobacterium spongiae</name>
    <dbReference type="NCBI Taxonomy" id="886343"/>
    <lineage>
        <taxon>Bacteria</taxon>
        <taxon>Bacillati</taxon>
        <taxon>Actinomycetota</taxon>
        <taxon>Actinomycetes</taxon>
        <taxon>Mycobacteriales</taxon>
        <taxon>Mycobacteriaceae</taxon>
        <taxon>Mycobacterium</taxon>
    </lineage>
</organism>
<evidence type="ECO:0000259" key="3">
    <source>
        <dbReference type="Pfam" id="PF00582"/>
    </source>
</evidence>
<reference evidence="4" key="1">
    <citation type="submission" date="2019-12" db="EMBL/GenBank/DDBJ databases">
        <title>Mycobacterium spongiae sp. nov.</title>
        <authorList>
            <person name="Stinear T."/>
        </authorList>
    </citation>
    <scope>NUCLEOTIDE SEQUENCE</scope>
    <source>
        <strain evidence="4">FSD4b-SM</strain>
    </source>
</reference>
<dbReference type="EMBL" id="CP046600">
    <property type="protein sequence ID" value="QUR65863.1"/>
    <property type="molecule type" value="Genomic_DNA"/>
</dbReference>
<dbReference type="PANTHER" id="PTHR46268">
    <property type="entry name" value="STRESS RESPONSE PROTEIN NHAX"/>
    <property type="match status" value="1"/>
</dbReference>
<dbReference type="Pfam" id="PF00582">
    <property type="entry name" value="Usp"/>
    <property type="match status" value="1"/>
</dbReference>
<evidence type="ECO:0000313" key="4">
    <source>
        <dbReference type="EMBL" id="QUR65863.1"/>
    </source>
</evidence>
<dbReference type="KEGG" id="mspg:F6B93_01145"/>
<protein>
    <submittedName>
        <fullName evidence="4">Universal stress protein</fullName>
    </submittedName>
</protein>
<gene>
    <name evidence="4" type="ORF">F6B93_01145</name>
</gene>
<sequence>MPAYQTVVVGTDGSETSLRAVDQAAAIAGKSNAALIIATGHFPAPDDLRAADLLKNDGYRVCGQAPIYELLREASERAKAAGAKNIDTRAPEGSPTKVLKRVVDEVNADLLVVGNVGLDRTLGRWLSIPANVSRRANCEILIANTTGKGGDSVSQRRWSVRGTAPGPSKQASLTSIGHWPR</sequence>
<dbReference type="Proteomes" id="UP000682202">
    <property type="component" value="Chromosome"/>
</dbReference>
<proteinExistence type="inferred from homology"/>
<dbReference type="InterPro" id="IPR006016">
    <property type="entry name" value="UspA"/>
</dbReference>
<accession>A0A975PVQ8</accession>